<proteinExistence type="predicted"/>
<gene>
    <name evidence="2" type="ORF">Amac_012520</name>
</gene>
<dbReference type="Proteomes" id="UP000331127">
    <property type="component" value="Unassembled WGS sequence"/>
</dbReference>
<dbReference type="InterPro" id="IPR013321">
    <property type="entry name" value="Arc_rbn_hlx_hlx"/>
</dbReference>
<dbReference type="Gene3D" id="1.10.1220.10">
    <property type="entry name" value="Met repressor-like"/>
    <property type="match status" value="1"/>
</dbReference>
<dbReference type="RefSeq" id="WP_170321715.1">
    <property type="nucleotide sequence ID" value="NZ_BAAAHL010000041.1"/>
</dbReference>
<dbReference type="InterPro" id="IPR010985">
    <property type="entry name" value="Ribbon_hlx_hlx"/>
</dbReference>
<reference evidence="2 3" key="1">
    <citation type="submission" date="2019-10" db="EMBL/GenBank/DDBJ databases">
        <title>Whole genome shotgun sequence of Acrocarpospora macrocephala NBRC 16266.</title>
        <authorList>
            <person name="Ichikawa N."/>
            <person name="Kimura A."/>
            <person name="Kitahashi Y."/>
            <person name="Komaki H."/>
            <person name="Oguchi A."/>
        </authorList>
    </citation>
    <scope>NUCLEOTIDE SEQUENCE [LARGE SCALE GENOMIC DNA]</scope>
    <source>
        <strain evidence="2 3">NBRC 16266</strain>
    </source>
</reference>
<sequence>MTSDKTAMLPPVRVEAALKERLGRYAESQERAVSWVIRKAIEEYLNRHEEGSLGKDHDRQT</sequence>
<dbReference type="AlphaFoldDB" id="A0A5M3WF08"/>
<keyword evidence="3" id="KW-1185">Reference proteome</keyword>
<organism evidence="2 3">
    <name type="scientific">Acrocarpospora macrocephala</name>
    <dbReference type="NCBI Taxonomy" id="150177"/>
    <lineage>
        <taxon>Bacteria</taxon>
        <taxon>Bacillati</taxon>
        <taxon>Actinomycetota</taxon>
        <taxon>Actinomycetes</taxon>
        <taxon>Streptosporangiales</taxon>
        <taxon>Streptosporangiaceae</taxon>
        <taxon>Acrocarpospora</taxon>
    </lineage>
</organism>
<protein>
    <recommendedName>
        <fullName evidence="1">CopG-like ribbon-helix-helix domain-containing protein</fullName>
    </recommendedName>
</protein>
<dbReference type="GO" id="GO:0006355">
    <property type="term" value="P:regulation of DNA-templated transcription"/>
    <property type="evidence" value="ECO:0007669"/>
    <property type="project" value="InterPro"/>
</dbReference>
<accession>A0A5M3WF08</accession>
<comment type="caution">
    <text evidence="2">The sequence shown here is derived from an EMBL/GenBank/DDBJ whole genome shotgun (WGS) entry which is preliminary data.</text>
</comment>
<feature type="domain" description="CopG-like ribbon-helix-helix" evidence="1">
    <location>
        <begin position="16"/>
        <end position="49"/>
    </location>
</feature>
<evidence type="ECO:0000313" key="3">
    <source>
        <dbReference type="Proteomes" id="UP000331127"/>
    </source>
</evidence>
<dbReference type="SUPFAM" id="SSF47598">
    <property type="entry name" value="Ribbon-helix-helix"/>
    <property type="match status" value="1"/>
</dbReference>
<dbReference type="EMBL" id="BLAE01000007">
    <property type="protein sequence ID" value="GES07657.1"/>
    <property type="molecule type" value="Genomic_DNA"/>
</dbReference>
<dbReference type="CDD" id="cd22233">
    <property type="entry name" value="RHH_CopAso-like"/>
    <property type="match status" value="1"/>
</dbReference>
<dbReference type="Pfam" id="PF07878">
    <property type="entry name" value="RHH_5"/>
    <property type="match status" value="1"/>
</dbReference>
<name>A0A5M3WF08_9ACTN</name>
<dbReference type="InterPro" id="IPR012869">
    <property type="entry name" value="RHH_5"/>
</dbReference>
<evidence type="ECO:0000313" key="2">
    <source>
        <dbReference type="EMBL" id="GES07657.1"/>
    </source>
</evidence>
<evidence type="ECO:0000259" key="1">
    <source>
        <dbReference type="Pfam" id="PF07878"/>
    </source>
</evidence>